<dbReference type="InterPro" id="IPR018272">
    <property type="entry name" value="PRANC_domain"/>
</dbReference>
<feature type="repeat" description="ANK" evidence="3">
    <location>
        <begin position="509"/>
        <end position="542"/>
    </location>
</feature>
<dbReference type="Pfam" id="PF09372">
    <property type="entry name" value="PRANC"/>
    <property type="match status" value="1"/>
</dbReference>
<evidence type="ECO:0000259" key="4">
    <source>
        <dbReference type="Pfam" id="PF09372"/>
    </source>
</evidence>
<name>A0A0M3ZPI9_9POXV</name>
<dbReference type="GeneID" id="26122705"/>
<sequence length="816" mass="92003">MDSKSLYRLMYTGTDFELYDALNKYSISNDDTGCTDYPTIPLHQAVEARRVNVVKKLLEHDSGDLVDGNNNSSLHIISTIPDVMKIANILSFGSKKIRTLKRAIENSKKMKLSDSISVEILKEIAVKRYSFSKNILMKLDEKVKQQELIIASILIKSVLPENRLTLLHRKSKNELSPLHFCVIHEKLNVIKLLLDNHIDSKTTMYSADIVFKYAVLHNSIKIIKEINHWYPCYKIHHYRRSLSLIDAINMKDIKMVSYLLEIGLDTNIIDRTTRKAALHHVIDVITLDEILKLILSNANEISNVVEIIRLLISYGANVNIVDASGNTPLHYATRILSLVQIVYTIVDNSYTWDAELSIHDITNIICSDYVTKILKKYGDNDDSISNIHKYGYKILTVLSDNMKDNSIKLTRINMFAKITPIMDIIKVLLDNGGRLVANNKFNITPLYNIVSLEFANEIISNFLEDRIDFNERNERNITPLHHASSLTDGEKAVKTLLEHGAHVNAEDSIGATPLHNACYVAGSYEIAKLLIDNGADVNATDKVKITPLHNACCAGGDEIVKLLIQKGAKIDARDIIGNTPLHEACSSNMKRVVELLLSLGANVNASLIDGTTTLHCAAPYPEIVRILIDNSANVNTLDRCNNMTPIEYAIDSVRCMNSNSAIISATEMVTSVILDAYRFPYITESIAFKRNMQVIDRIVVLSDLKQLCEEEIKKIRSIKITSKYSLYTYLTNNIKLQAIMVNNSTVTEIDLDMFSVYKRLLEKNIRTAKKRINIIFSAIEHLNTIISSSYWSCLPFELKEEIISLLGNEDLKSIVA</sequence>
<dbReference type="EMBL" id="KP728110">
    <property type="protein sequence ID" value="ALA62389.1"/>
    <property type="molecule type" value="Genomic_DNA"/>
</dbReference>
<dbReference type="PROSITE" id="PS50297">
    <property type="entry name" value="ANK_REP_REGION"/>
    <property type="match status" value="4"/>
</dbReference>
<organism evidence="5 6">
    <name type="scientific">Turkeypox virus</name>
    <dbReference type="NCBI Taxonomy" id="336486"/>
    <lineage>
        <taxon>Viruses</taxon>
        <taxon>Varidnaviria</taxon>
        <taxon>Bamfordvirae</taxon>
        <taxon>Nucleocytoviricota</taxon>
        <taxon>Pokkesviricetes</taxon>
        <taxon>Chitovirales</taxon>
        <taxon>Poxviridae</taxon>
        <taxon>Chordopoxvirinae</taxon>
        <taxon>Avipoxvirus</taxon>
        <taxon>Avipoxvirus turkeypox</taxon>
    </lineage>
</organism>
<dbReference type="RefSeq" id="YP_009177036.1">
    <property type="nucleotide sequence ID" value="NC_028238.1"/>
</dbReference>
<dbReference type="Proteomes" id="UP000142477">
    <property type="component" value="Segment"/>
</dbReference>
<dbReference type="SMART" id="SM00248">
    <property type="entry name" value="ANK"/>
    <property type="match status" value="10"/>
</dbReference>
<dbReference type="PANTHER" id="PTHR24126">
    <property type="entry name" value="ANKYRIN REPEAT, PH AND SEC7 DOMAIN CONTAINING PROTEIN SECG-RELATED"/>
    <property type="match status" value="1"/>
</dbReference>
<dbReference type="KEGG" id="vg:26122705"/>
<evidence type="ECO:0000313" key="5">
    <source>
        <dbReference type="EMBL" id="ALA62389.1"/>
    </source>
</evidence>
<feature type="repeat" description="ANK" evidence="3">
    <location>
        <begin position="576"/>
        <end position="608"/>
    </location>
</feature>
<dbReference type="SUPFAM" id="SSF48403">
    <property type="entry name" value="Ankyrin repeat"/>
    <property type="match status" value="2"/>
</dbReference>
<keyword evidence="6" id="KW-1185">Reference proteome</keyword>
<keyword evidence="1" id="KW-0677">Repeat</keyword>
<dbReference type="Gene3D" id="1.25.40.20">
    <property type="entry name" value="Ankyrin repeat-containing domain"/>
    <property type="match status" value="5"/>
</dbReference>
<dbReference type="OrthoDB" id="8173at10239"/>
<dbReference type="Pfam" id="PF00023">
    <property type="entry name" value="Ank"/>
    <property type="match status" value="1"/>
</dbReference>
<feature type="repeat" description="ANK" evidence="3">
    <location>
        <begin position="475"/>
        <end position="508"/>
    </location>
</feature>
<dbReference type="Pfam" id="PF13637">
    <property type="entry name" value="Ank_4"/>
    <property type="match status" value="1"/>
</dbReference>
<feature type="repeat" description="ANK" evidence="3">
    <location>
        <begin position="543"/>
        <end position="575"/>
    </location>
</feature>
<evidence type="ECO:0000256" key="1">
    <source>
        <dbReference type="ARBA" id="ARBA00022737"/>
    </source>
</evidence>
<dbReference type="PROSITE" id="PS50088">
    <property type="entry name" value="ANK_REPEAT"/>
    <property type="match status" value="4"/>
</dbReference>
<evidence type="ECO:0000313" key="6">
    <source>
        <dbReference type="Proteomes" id="UP000142477"/>
    </source>
</evidence>
<protein>
    <submittedName>
        <fullName evidence="5">Ankyrin repeat family protein</fullName>
    </submittedName>
</protein>
<evidence type="ECO:0000256" key="2">
    <source>
        <dbReference type="ARBA" id="ARBA00023043"/>
    </source>
</evidence>
<reference evidence="5 6" key="1">
    <citation type="journal article" date="2015" name="Infect. Genet. Evol.">
        <title>Unique genomic organization of a novel Avipoxvirus detected in turkey (Meleagris gallopavo).</title>
        <authorList>
            <person name="Banyai K."/>
            <person name="Palya V."/>
            <person name="Denes B."/>
            <person name="Glavits R."/>
            <person name="Ivanics E."/>
            <person name="Horvath B."/>
            <person name="Farkas S.L."/>
            <person name="Marton S."/>
            <person name="Balint A."/>
            <person name="Gyuranecz M."/>
            <person name="Erdelyi K."/>
            <person name="Dan A."/>
        </authorList>
    </citation>
    <scope>NUCLEOTIDE SEQUENCE [LARGE SCALE GENOMIC DNA]</scope>
    <source>
        <strain evidence="5 6">TKPV-HU1124/2011</strain>
    </source>
</reference>
<dbReference type="InterPro" id="IPR002110">
    <property type="entry name" value="Ankyrin_rpt"/>
</dbReference>
<dbReference type="Pfam" id="PF12796">
    <property type="entry name" value="Ank_2"/>
    <property type="match status" value="2"/>
</dbReference>
<evidence type="ECO:0000256" key="3">
    <source>
        <dbReference type="PROSITE-ProRule" id="PRU00023"/>
    </source>
</evidence>
<dbReference type="InterPro" id="IPR036770">
    <property type="entry name" value="Ankyrin_rpt-contain_sf"/>
</dbReference>
<feature type="domain" description="PRANC" evidence="4">
    <location>
        <begin position="722"/>
        <end position="815"/>
    </location>
</feature>
<dbReference type="PANTHER" id="PTHR24126:SF14">
    <property type="entry name" value="ANK_REP_REGION DOMAIN-CONTAINING PROTEIN"/>
    <property type="match status" value="1"/>
</dbReference>
<accession>A0A0M3ZPI9</accession>
<keyword evidence="2 3" id="KW-0040">ANK repeat</keyword>
<proteinExistence type="predicted"/>